<protein>
    <submittedName>
        <fullName evidence="5">Protein prenylyltransferase</fullName>
    </submittedName>
</protein>
<evidence type="ECO:0000313" key="6">
    <source>
        <dbReference type="Proteomes" id="UP000800038"/>
    </source>
</evidence>
<dbReference type="SUPFAM" id="SSF48439">
    <property type="entry name" value="Protein prenylyltransferase"/>
    <property type="match status" value="1"/>
</dbReference>
<keyword evidence="4" id="KW-0677">Repeat</keyword>
<sequence>MLSTSPDIAKLQKLAYKRLSEYFQEHAEDVITIEILPPAIQPPDGVLMQDGLNLGVPKKILALAYMEARQRFFDNIKNGTTSSTALQATNIMLLFDPEHLTAANFRKRRLLQLKNDTSLQAGSAYHKALRRELNFLNTILTSPLHRQSKSPTLWYQRLWILGPLVDIELKNASKNERAVFWRGELTAVCKSGEQHPKNYYAWQYARRLIPRIESPEISNEFAYDVKDWCRKHPSDISGWTFLLFLLPGMQPVSEKQNLLGDVLRYAITFTSEQESLWVFIRMALARETLCGGNTATYQTLQDHGKALGVIHEHRALSERVSQTLTWIDTYGQPVTVAESSCSKEYGWC</sequence>
<evidence type="ECO:0000256" key="3">
    <source>
        <dbReference type="ARBA" id="ARBA00022679"/>
    </source>
</evidence>
<accession>A0A6A5SHR4</accession>
<evidence type="ECO:0000313" key="5">
    <source>
        <dbReference type="EMBL" id="KAF1940181.1"/>
    </source>
</evidence>
<dbReference type="InterPro" id="IPR002088">
    <property type="entry name" value="Prenyl_trans_a"/>
</dbReference>
<keyword evidence="3 5" id="KW-0808">Transferase</keyword>
<dbReference type="GO" id="GO:0008318">
    <property type="term" value="F:protein prenyltransferase activity"/>
    <property type="evidence" value="ECO:0007669"/>
    <property type="project" value="InterPro"/>
</dbReference>
<comment type="similarity">
    <text evidence="1">Belongs to the protein prenyltransferase subunit alpha family.</text>
</comment>
<dbReference type="Pfam" id="PF01239">
    <property type="entry name" value="PPTA"/>
    <property type="match status" value="2"/>
</dbReference>
<dbReference type="Proteomes" id="UP000800038">
    <property type="component" value="Unassembled WGS sequence"/>
</dbReference>
<dbReference type="EMBL" id="ML976067">
    <property type="protein sequence ID" value="KAF1940181.1"/>
    <property type="molecule type" value="Genomic_DNA"/>
</dbReference>
<gene>
    <name evidence="5" type="ORF">EJ02DRAFT_238189</name>
</gene>
<dbReference type="PANTHER" id="PTHR11129">
    <property type="entry name" value="PROTEIN FARNESYLTRANSFERASE ALPHA SUBUNIT/RAB GERANYLGERANYL TRANSFERASE ALPHA SUBUNIT"/>
    <property type="match status" value="1"/>
</dbReference>
<dbReference type="GO" id="GO:0005737">
    <property type="term" value="C:cytoplasm"/>
    <property type="evidence" value="ECO:0007669"/>
    <property type="project" value="TreeGrafter"/>
</dbReference>
<keyword evidence="6" id="KW-1185">Reference proteome</keyword>
<name>A0A6A5SHR4_9PLEO</name>
<evidence type="ECO:0000256" key="1">
    <source>
        <dbReference type="ARBA" id="ARBA00006734"/>
    </source>
</evidence>
<proteinExistence type="inferred from homology"/>
<evidence type="ECO:0000256" key="4">
    <source>
        <dbReference type="ARBA" id="ARBA00022737"/>
    </source>
</evidence>
<reference evidence="5" key="1">
    <citation type="journal article" date="2020" name="Stud. Mycol.">
        <title>101 Dothideomycetes genomes: a test case for predicting lifestyles and emergence of pathogens.</title>
        <authorList>
            <person name="Haridas S."/>
            <person name="Albert R."/>
            <person name="Binder M."/>
            <person name="Bloem J."/>
            <person name="Labutti K."/>
            <person name="Salamov A."/>
            <person name="Andreopoulos B."/>
            <person name="Baker S."/>
            <person name="Barry K."/>
            <person name="Bills G."/>
            <person name="Bluhm B."/>
            <person name="Cannon C."/>
            <person name="Castanera R."/>
            <person name="Culley D."/>
            <person name="Daum C."/>
            <person name="Ezra D."/>
            <person name="Gonzalez J."/>
            <person name="Henrissat B."/>
            <person name="Kuo A."/>
            <person name="Liang C."/>
            <person name="Lipzen A."/>
            <person name="Lutzoni F."/>
            <person name="Magnuson J."/>
            <person name="Mondo S."/>
            <person name="Nolan M."/>
            <person name="Ohm R."/>
            <person name="Pangilinan J."/>
            <person name="Park H.-J."/>
            <person name="Ramirez L."/>
            <person name="Alfaro M."/>
            <person name="Sun H."/>
            <person name="Tritt A."/>
            <person name="Yoshinaga Y."/>
            <person name="Zwiers L.-H."/>
            <person name="Turgeon B."/>
            <person name="Goodwin S."/>
            <person name="Spatafora J."/>
            <person name="Crous P."/>
            <person name="Grigoriev I."/>
        </authorList>
    </citation>
    <scope>NUCLEOTIDE SEQUENCE</scope>
    <source>
        <strain evidence="5">CBS 161.51</strain>
    </source>
</reference>
<evidence type="ECO:0000256" key="2">
    <source>
        <dbReference type="ARBA" id="ARBA00022602"/>
    </source>
</evidence>
<dbReference type="PANTHER" id="PTHR11129:SF3">
    <property type="entry name" value="PROTEIN PRENYLTRANSFERASE ALPHA SUBUNIT REPEAT-CONTAINING PROTEIN 1"/>
    <property type="match status" value="1"/>
</dbReference>
<dbReference type="Gene3D" id="1.25.40.120">
    <property type="entry name" value="Protein prenylyltransferase"/>
    <property type="match status" value="1"/>
</dbReference>
<keyword evidence="2" id="KW-0637">Prenyltransferase</keyword>
<dbReference type="OrthoDB" id="5358702at2759"/>
<organism evidence="5 6">
    <name type="scientific">Clathrospora elynae</name>
    <dbReference type="NCBI Taxonomy" id="706981"/>
    <lineage>
        <taxon>Eukaryota</taxon>
        <taxon>Fungi</taxon>
        <taxon>Dikarya</taxon>
        <taxon>Ascomycota</taxon>
        <taxon>Pezizomycotina</taxon>
        <taxon>Dothideomycetes</taxon>
        <taxon>Pleosporomycetidae</taxon>
        <taxon>Pleosporales</taxon>
        <taxon>Diademaceae</taxon>
        <taxon>Clathrospora</taxon>
    </lineage>
</organism>
<dbReference type="AlphaFoldDB" id="A0A6A5SHR4"/>